<dbReference type="EMBL" id="CACRTR010000011">
    <property type="protein sequence ID" value="VYU36007.1"/>
    <property type="molecule type" value="Genomic_DNA"/>
</dbReference>
<organism evidence="3">
    <name type="scientific">Eubacterium limosum</name>
    <dbReference type="NCBI Taxonomy" id="1736"/>
    <lineage>
        <taxon>Bacteria</taxon>
        <taxon>Bacillati</taxon>
        <taxon>Bacillota</taxon>
        <taxon>Clostridia</taxon>
        <taxon>Eubacteriales</taxon>
        <taxon>Eubacteriaceae</taxon>
        <taxon>Eubacterium</taxon>
    </lineage>
</organism>
<keyword evidence="3" id="KW-0418">Kinase</keyword>
<evidence type="ECO:0000313" key="3">
    <source>
        <dbReference type="EMBL" id="VYU36007.1"/>
    </source>
</evidence>
<dbReference type="AlphaFoldDB" id="A0A6N3EEB1"/>
<dbReference type="SUPFAM" id="SSF55874">
    <property type="entry name" value="ATPase domain of HSP90 chaperone/DNA topoisomerase II/histidine kinase"/>
    <property type="match status" value="1"/>
</dbReference>
<dbReference type="CDD" id="cd16935">
    <property type="entry name" value="HATPase_AgrC-ComD-like"/>
    <property type="match status" value="1"/>
</dbReference>
<gene>
    <name evidence="3" type="ORF">ELLFYP34_03346</name>
</gene>
<proteinExistence type="predicted"/>
<sequence length="437" mass="50214">MENVFYWGNLVLSYGVTGYVMFQFMDEMYSPKYKEKWKYIAFYLLFVIGAISFNRIGIPILKTLYGMIAMCAISLALFKSRSKKLILIYSLIYFLYIIWIDVLSVLAVTVITKLTISIVKETSGLLFVTGLCGQLLMLGSYKLVIALCQKHKIRTIATKQNIFLIILALFEVILITYIALQIEENSNGFILMIVTLCLLGLDLYLIKLFEDISQKYQLEKEMDLRDQQMLMQATYYQSIETQYDHSRRLIHDMKNHMQTLEELYSSGSGIEAKNYAQTILESMDALSGRFKCKNRILTIIINDKILKCDEQGIEIDTQVEDLDFGFIDPFDMTTIFSNLLDNAIEACSKILVEKRKIDLKVYRFNGFVTISVRNPYKGKLVWEKDSLVSTKGGNHMGLGLKNVASAVEKYDGTMQRKSDKGYFEVKILMSSESKTDM</sequence>
<feature type="transmembrane region" description="Helical" evidence="1">
    <location>
        <begin position="188"/>
        <end position="206"/>
    </location>
</feature>
<feature type="transmembrane region" description="Helical" evidence="1">
    <location>
        <begin position="37"/>
        <end position="54"/>
    </location>
</feature>
<dbReference type="Gene3D" id="3.30.565.10">
    <property type="entry name" value="Histidine kinase-like ATPase, C-terminal domain"/>
    <property type="match status" value="1"/>
</dbReference>
<name>A0A6N3EEB1_EUBLI</name>
<dbReference type="GO" id="GO:0042802">
    <property type="term" value="F:identical protein binding"/>
    <property type="evidence" value="ECO:0007669"/>
    <property type="project" value="TreeGrafter"/>
</dbReference>
<keyword evidence="1" id="KW-0472">Membrane</keyword>
<feature type="transmembrane region" description="Helical" evidence="1">
    <location>
        <begin position="162"/>
        <end position="182"/>
    </location>
</feature>
<dbReference type="Pfam" id="PF14501">
    <property type="entry name" value="HATPase_c_5"/>
    <property type="match status" value="1"/>
</dbReference>
<evidence type="ECO:0000259" key="2">
    <source>
        <dbReference type="Pfam" id="PF14501"/>
    </source>
</evidence>
<feature type="domain" description="Sensor histidine kinase NatK-like C-terminal" evidence="2">
    <location>
        <begin position="328"/>
        <end position="429"/>
    </location>
</feature>
<keyword evidence="3" id="KW-0808">Transferase</keyword>
<reference evidence="3" key="1">
    <citation type="submission" date="2019-11" db="EMBL/GenBank/DDBJ databases">
        <authorList>
            <person name="Feng L."/>
        </authorList>
    </citation>
    <scope>NUCLEOTIDE SEQUENCE</scope>
    <source>
        <strain evidence="3">ElimosumLFYP34</strain>
    </source>
</reference>
<protein>
    <submittedName>
        <fullName evidence="3">Sensory histidine kinase DcuS</fullName>
    </submittedName>
</protein>
<dbReference type="InterPro" id="IPR036890">
    <property type="entry name" value="HATPase_C_sf"/>
</dbReference>
<feature type="transmembrane region" description="Helical" evidence="1">
    <location>
        <begin position="123"/>
        <end position="141"/>
    </location>
</feature>
<dbReference type="GO" id="GO:0016301">
    <property type="term" value="F:kinase activity"/>
    <property type="evidence" value="ECO:0007669"/>
    <property type="project" value="UniProtKB-KW"/>
</dbReference>
<keyword evidence="1" id="KW-1133">Transmembrane helix</keyword>
<dbReference type="PANTHER" id="PTHR40448">
    <property type="entry name" value="TWO-COMPONENT SENSOR HISTIDINE KINASE"/>
    <property type="match status" value="1"/>
</dbReference>
<feature type="transmembrane region" description="Helical" evidence="1">
    <location>
        <begin position="85"/>
        <end position="111"/>
    </location>
</feature>
<accession>A0A6N3EEB1</accession>
<evidence type="ECO:0000256" key="1">
    <source>
        <dbReference type="SAM" id="Phobius"/>
    </source>
</evidence>
<feature type="transmembrane region" description="Helical" evidence="1">
    <location>
        <begin position="6"/>
        <end position="25"/>
    </location>
</feature>
<dbReference type="InterPro" id="IPR032834">
    <property type="entry name" value="NatK-like_C"/>
</dbReference>
<keyword evidence="1" id="KW-0812">Transmembrane</keyword>
<dbReference type="PANTHER" id="PTHR40448:SF1">
    <property type="entry name" value="TWO-COMPONENT SENSOR HISTIDINE KINASE"/>
    <property type="match status" value="1"/>
</dbReference>